<gene>
    <name evidence="1" type="ORF">T310_1040</name>
</gene>
<dbReference type="EMBL" id="LASV01000042">
    <property type="protein sequence ID" value="KKA24925.1"/>
    <property type="molecule type" value="Genomic_DNA"/>
</dbReference>
<dbReference type="InterPro" id="IPR011009">
    <property type="entry name" value="Kinase-like_dom_sf"/>
</dbReference>
<proteinExistence type="predicted"/>
<dbReference type="Gene3D" id="1.10.510.10">
    <property type="entry name" value="Transferase(Phosphotransferase) domain 1"/>
    <property type="match status" value="1"/>
</dbReference>
<evidence type="ECO:0000313" key="2">
    <source>
        <dbReference type="Proteomes" id="UP000053958"/>
    </source>
</evidence>
<protein>
    <recommendedName>
        <fullName evidence="3">Protein kinase domain-containing protein</fullName>
    </recommendedName>
</protein>
<dbReference type="AlphaFoldDB" id="A0A0F4Z3K9"/>
<comment type="caution">
    <text evidence="1">The sequence shown here is derived from an EMBL/GenBank/DDBJ whole genome shotgun (WGS) entry which is preliminary data.</text>
</comment>
<dbReference type="GeneID" id="25313392"/>
<evidence type="ECO:0000313" key="1">
    <source>
        <dbReference type="EMBL" id="KKA24925.1"/>
    </source>
</evidence>
<evidence type="ECO:0008006" key="3">
    <source>
        <dbReference type="Google" id="ProtNLM"/>
    </source>
</evidence>
<dbReference type="OrthoDB" id="4185642at2759"/>
<dbReference type="Proteomes" id="UP000053958">
    <property type="component" value="Unassembled WGS sequence"/>
</dbReference>
<reference evidence="1 2" key="1">
    <citation type="submission" date="2015-04" db="EMBL/GenBank/DDBJ databases">
        <authorList>
            <person name="Heijne W.H."/>
            <person name="Fedorova N.D."/>
            <person name="Nierman W.C."/>
            <person name="Vollebregt A.W."/>
            <person name="Zhao Z."/>
            <person name="Wu L."/>
            <person name="Kumar M."/>
            <person name="Stam H."/>
            <person name="van den Berg M.A."/>
            <person name="Pel H.J."/>
        </authorList>
    </citation>
    <scope>NUCLEOTIDE SEQUENCE [LARGE SCALE GENOMIC DNA]</scope>
    <source>
        <strain evidence="1 2">CBS 393.64</strain>
    </source>
</reference>
<keyword evidence="2" id="KW-1185">Reference proteome</keyword>
<dbReference type="STRING" id="1408163.A0A0F4Z3K9"/>
<dbReference type="RefSeq" id="XP_013331537.1">
    <property type="nucleotide sequence ID" value="XM_013476083.1"/>
</dbReference>
<dbReference type="InterPro" id="IPR009330">
    <property type="entry name" value="LipoPS_heptP_kinase"/>
</dbReference>
<dbReference type="SUPFAM" id="SSF56112">
    <property type="entry name" value="Protein kinase-like (PK-like)"/>
    <property type="match status" value="1"/>
</dbReference>
<name>A0A0F4Z3K9_RASE3</name>
<organism evidence="1 2">
    <name type="scientific">Rasamsonia emersonii (strain ATCC 16479 / CBS 393.64 / IMI 116815)</name>
    <dbReference type="NCBI Taxonomy" id="1408163"/>
    <lineage>
        <taxon>Eukaryota</taxon>
        <taxon>Fungi</taxon>
        <taxon>Dikarya</taxon>
        <taxon>Ascomycota</taxon>
        <taxon>Pezizomycotina</taxon>
        <taxon>Eurotiomycetes</taxon>
        <taxon>Eurotiomycetidae</taxon>
        <taxon>Eurotiales</taxon>
        <taxon>Trichocomaceae</taxon>
        <taxon>Rasamsonia</taxon>
    </lineage>
</organism>
<accession>A0A0F4Z3K9</accession>
<sequence>MFLSEELKLRCHQDADESTYLELCILFYESAASSIFQPHLLRVFSVLLMSESFSEKIKGITAADVTFINLLKESEFSCVSQVAVQGKTCVMKMYHAVEKSPADPPDREIDNFTCESIAYQRLKAKGLCQQAVVPDFYGVIEQINPKKWQPHLKKFLNDKLRPNAVLIEYIPNICQINLSTFSERRIAKLHAILRSIHAAGVYPGDPYPRNMIVQMDTDRVFWIDFDRAQTSSEGSITERQRQWIQEEDEMMGEFVDFLKADYQDGKSIVPGPTITHIYDGSSTPVMVSTTPSGD</sequence>
<dbReference type="Pfam" id="PF06176">
    <property type="entry name" value="WaaY"/>
    <property type="match status" value="1"/>
</dbReference>